<sequence>MMMHRAVVPSESAPFLPEAANWRHPVHAAILSPRAPRLLQALAARDITAIDATGCDLALLRRDAPDMLILDLDPGTVPARRLALLVAQLGWARRDIVIAASRATAAEASGFAIDLIFDADADDDTLADTLATARQMLAHSRLRQVAPEPSRTALLRRPATRRVALFH</sequence>
<evidence type="ECO:0000313" key="1">
    <source>
        <dbReference type="EMBL" id="WGV14903.1"/>
    </source>
</evidence>
<name>A0ABY8Q246_9RHOB</name>
<accession>A0ABY8Q246</accession>
<dbReference type="RefSeq" id="WP_281464035.1">
    <property type="nucleotide sequence ID" value="NZ_CP124535.1"/>
</dbReference>
<reference evidence="1 2" key="1">
    <citation type="submission" date="2023-04" db="EMBL/GenBank/DDBJ databases">
        <title>YMD61, complete Genome.</title>
        <authorList>
            <person name="Zhang J."/>
        </authorList>
    </citation>
    <scope>NUCLEOTIDE SEQUENCE [LARGE SCALE GENOMIC DNA]</scope>
    <source>
        <strain evidence="1 2">YMD61</strain>
    </source>
</reference>
<dbReference type="Proteomes" id="UP001230978">
    <property type="component" value="Chromosome"/>
</dbReference>
<proteinExistence type="predicted"/>
<organism evidence="1 2">
    <name type="scientific">Fuscovulum ytuae</name>
    <dbReference type="NCBI Taxonomy" id="3042299"/>
    <lineage>
        <taxon>Bacteria</taxon>
        <taxon>Pseudomonadati</taxon>
        <taxon>Pseudomonadota</taxon>
        <taxon>Alphaproteobacteria</taxon>
        <taxon>Rhodobacterales</taxon>
        <taxon>Paracoccaceae</taxon>
        <taxon>Fuscovulum</taxon>
    </lineage>
</organism>
<protein>
    <recommendedName>
        <fullName evidence="3">Response regulatory domain-containing protein</fullName>
    </recommendedName>
</protein>
<gene>
    <name evidence="1" type="ORF">QF092_11465</name>
</gene>
<evidence type="ECO:0008006" key="3">
    <source>
        <dbReference type="Google" id="ProtNLM"/>
    </source>
</evidence>
<keyword evidence="2" id="KW-1185">Reference proteome</keyword>
<dbReference type="EMBL" id="CP124535">
    <property type="protein sequence ID" value="WGV14903.1"/>
    <property type="molecule type" value="Genomic_DNA"/>
</dbReference>
<evidence type="ECO:0000313" key="2">
    <source>
        <dbReference type="Proteomes" id="UP001230978"/>
    </source>
</evidence>